<protein>
    <submittedName>
        <fullName evidence="2">Putative n-acetyltransferase b complex non catalytic subunit</fullName>
    </submittedName>
</protein>
<proteinExistence type="predicted"/>
<evidence type="ECO:0000313" key="3">
    <source>
        <dbReference type="Proteomes" id="UP000054516"/>
    </source>
</evidence>
<feature type="region of interest" description="Disordered" evidence="1">
    <location>
        <begin position="293"/>
        <end position="316"/>
    </location>
</feature>
<dbReference type="Proteomes" id="UP000054516">
    <property type="component" value="Unassembled WGS sequence"/>
</dbReference>
<dbReference type="EMBL" id="DF977476">
    <property type="protein sequence ID" value="GAP92059.1"/>
    <property type="molecule type" value="Genomic_DNA"/>
</dbReference>
<organism evidence="2">
    <name type="scientific">Rosellinia necatrix</name>
    <name type="common">White root-rot fungus</name>
    <dbReference type="NCBI Taxonomy" id="77044"/>
    <lineage>
        <taxon>Eukaryota</taxon>
        <taxon>Fungi</taxon>
        <taxon>Dikarya</taxon>
        <taxon>Ascomycota</taxon>
        <taxon>Pezizomycotina</taxon>
        <taxon>Sordariomycetes</taxon>
        <taxon>Xylariomycetidae</taxon>
        <taxon>Xylariales</taxon>
        <taxon>Xylariaceae</taxon>
        <taxon>Rosellinia</taxon>
    </lineage>
</organism>
<dbReference type="AlphaFoldDB" id="A0A1W2TU16"/>
<dbReference type="InterPro" id="IPR019183">
    <property type="entry name" value="NAA25_NatB_aux_su"/>
</dbReference>
<dbReference type="STRING" id="77044.A0A1W2TU16"/>
<accession>A0A1W2TU16</accession>
<keyword evidence="2" id="KW-0808">Transferase</keyword>
<dbReference type="OrthoDB" id="1874341at2759"/>
<name>A0A1W2TU16_ROSNE</name>
<gene>
    <name evidence="2" type="ORF">SAMD00023353_3100510</name>
</gene>
<dbReference type="Pfam" id="PF09797">
    <property type="entry name" value="NatB_MDM20"/>
    <property type="match status" value="1"/>
</dbReference>
<dbReference type="OMA" id="RASDIWD"/>
<reference evidence="2" key="1">
    <citation type="submission" date="2016-03" db="EMBL/GenBank/DDBJ databases">
        <title>Draft genome sequence of Rosellinia necatrix.</title>
        <authorList>
            <person name="Kanematsu S."/>
        </authorList>
    </citation>
    <scope>NUCLEOTIDE SEQUENCE [LARGE SCALE GENOMIC DNA]</scope>
    <source>
        <strain evidence="2">W97</strain>
    </source>
</reference>
<evidence type="ECO:0000256" key="1">
    <source>
        <dbReference type="SAM" id="MobiDB-lite"/>
    </source>
</evidence>
<dbReference type="GO" id="GO:0016740">
    <property type="term" value="F:transferase activity"/>
    <property type="evidence" value="ECO:0007669"/>
    <property type="project" value="UniProtKB-KW"/>
</dbReference>
<evidence type="ECO:0000313" key="2">
    <source>
        <dbReference type="EMBL" id="GAP92059.1"/>
    </source>
</evidence>
<sequence>MMPLRIPPIARPVQLKHTVDIQLDHAFHEQQWGIAANLARQRYKATKDDYYKAVEVAARSRGDNATDRTSGRDAVQAMVNDNTVVKDIDALDLYEFAMDGLPIDYAKTIGVLRARLAKSLPKDQNAGLRCFEACMWNSDWENAQEISVSLNKNFPGDRRLLFQNIVTTFLVATADNTHENKKKLFPNLAKAQVDRAFNLRPPTGKEQTPPSRINFGENEIKLWIKIRERFGTAQENLKLLSFPNWGPLVFLERGFMDAFLQSMQLLTFNGQWEEINRIVNIIFDKVIAMKQGNPATTNDPGEQVERPTTSSPPNDTANADLLTASRHIVEEQHVDAAREWSVWMHALNAIKNMPNRQDALDLFRNKVEQVVSVLTSNHRMNPVFQQNYERILLEITFNEPTTTVKSSVGETKGNKKVQNLLELTKKNLKNSYCFTTLKGYLDQLTTAEIADFVSAWETECPDDTPGLDMFDKLLVITLRLRVRFFQATSLRVGEECRFCHVVSHDATGCRVCLESISERALDSFSVGVQDQDVSRKAVGAIEDPLSNLTILGSMCLIKLAGADHENWQSMKESPFCHIDLRLFLQGVAWLDFYLRKAPKNDSLRLLLVKLYLRMGCVTRALQIWSLFDVKNTLLECLGTICLDRLASISPSHFMTGPSQRSFADPFTRHFETAIQKRYPDTVIKTLQNSSYAELPGIIELAQNQSRNCVSVLAVIEARRGIRLKSNRTETSIEDESLIGCLSPEYELKDFTDYNPLPHWAGPASTPIQKLVAYGPLPTNRRSHLSVLAERFLDLVCHVQPKEFKPTKAAQLLQVDWQAAGLSCKILHQDLDTMVYGQGHGHDENDMTDPEAWYFRTVTELAKLAKLVLEQVLPAPPSKAAREEVLAAVRRIATIMTYQLENFLSAPDGIQSKMHTFHTVTALHSMGMLRESTLAVRHTVQYLAASLDRLKATADRSRGATEAAWLAPETKKLVAAAAAADTQMKRRVGALAQGLHASGWVDCLGVWTFGDNDNNGNDDDEVSSSSPSPGSEFKRSIAATLARVILPDAREVWALDVADSWRDVVKGWGAVRFD</sequence>
<keyword evidence="3" id="KW-1185">Reference proteome</keyword>